<accession>B5YK34</accession>
<dbReference type="PATRIC" id="fig|289376.4.peg.748"/>
<evidence type="ECO:0000313" key="2">
    <source>
        <dbReference type="Proteomes" id="UP000000718"/>
    </source>
</evidence>
<organism evidence="1 2">
    <name type="scientific">Thermodesulfovibrio yellowstonii (strain ATCC 51303 / DSM 11347 / YP87)</name>
    <dbReference type="NCBI Taxonomy" id="289376"/>
    <lineage>
        <taxon>Bacteria</taxon>
        <taxon>Pseudomonadati</taxon>
        <taxon>Nitrospirota</taxon>
        <taxon>Thermodesulfovibrionia</taxon>
        <taxon>Thermodesulfovibrionales</taxon>
        <taxon>Thermodesulfovibrionaceae</taxon>
        <taxon>Thermodesulfovibrio</taxon>
    </lineage>
</organism>
<protein>
    <submittedName>
        <fullName evidence="1">Uncharacterized protein</fullName>
    </submittedName>
</protein>
<dbReference type="KEGG" id="tye:THEYE_A0757"/>
<dbReference type="EMBL" id="CP001147">
    <property type="protein sequence ID" value="ACI21422.1"/>
    <property type="molecule type" value="Genomic_DNA"/>
</dbReference>
<dbReference type="Proteomes" id="UP000000718">
    <property type="component" value="Chromosome"/>
</dbReference>
<gene>
    <name evidence="1" type="ordered locus">THEYE_A0757</name>
</gene>
<dbReference type="AlphaFoldDB" id="B5YK34"/>
<dbReference type="EnsemblBacteria" id="ACI21422">
    <property type="protein sequence ID" value="ACI21422"/>
    <property type="gene ID" value="THEYE_A0757"/>
</dbReference>
<sequence>MLVGIKNALSKTESFKEEEFMKRLRDFLNRFCDYMAAISFAEAGEFDTAREILRETNRDRQIKRQRTTQVKRFQMRA</sequence>
<name>B5YK34_THEYD</name>
<dbReference type="InParanoid" id="B5YK34"/>
<dbReference type="HOGENOM" id="CLU_2636910_0_0_0"/>
<proteinExistence type="predicted"/>
<dbReference type="STRING" id="289376.THEYE_A0757"/>
<reference evidence="1 2" key="2">
    <citation type="journal article" date="2015" name="Genome Announc.">
        <title>Genome Sequence of the Sulfate-Reducing Thermophilic Bacterium Thermodesulfovibrio yellowstonii Strain DSM 11347T (Phylum Nitrospirae).</title>
        <authorList>
            <person name="Bhatnagar S."/>
            <person name="Badger J.H."/>
            <person name="Madupu R."/>
            <person name="Khouri H.M."/>
            <person name="O'Connor E.M."/>
            <person name="Robb F.T."/>
            <person name="Ward N.L."/>
            <person name="Eisen J.A."/>
        </authorList>
    </citation>
    <scope>NUCLEOTIDE SEQUENCE [LARGE SCALE GENOMIC DNA]</scope>
    <source>
        <strain evidence="2">ATCC 51303 / DSM 11347 / YP87</strain>
    </source>
</reference>
<dbReference type="OrthoDB" id="9815046at2"/>
<reference evidence="2" key="1">
    <citation type="submission" date="2008-08" db="EMBL/GenBank/DDBJ databases">
        <title>The complete genome sequence of Thermodesulfovibrio yellowstonii strain ATCC 51303 / DSM 11347 / YP87.</title>
        <authorList>
            <person name="Dodson R.J."/>
            <person name="Durkin A.S."/>
            <person name="Wu M."/>
            <person name="Eisen J."/>
            <person name="Sutton G."/>
        </authorList>
    </citation>
    <scope>NUCLEOTIDE SEQUENCE [LARGE SCALE GENOMIC DNA]</scope>
    <source>
        <strain evidence="2">ATCC 51303 / DSM 11347 / YP87</strain>
    </source>
</reference>
<evidence type="ECO:0000313" key="1">
    <source>
        <dbReference type="EMBL" id="ACI21422.1"/>
    </source>
</evidence>
<keyword evidence="2" id="KW-1185">Reference proteome</keyword>